<keyword evidence="2" id="KW-0238">DNA-binding</keyword>
<feature type="signal peptide" evidence="5">
    <location>
        <begin position="1"/>
        <end position="17"/>
    </location>
</feature>
<dbReference type="InterPro" id="IPR000719">
    <property type="entry name" value="Prot_kinase_dom"/>
</dbReference>
<dbReference type="AlphaFoldDB" id="A0ABD1IKC1"/>
<dbReference type="Gene3D" id="2.170.150.80">
    <property type="entry name" value="NAC domain"/>
    <property type="match status" value="1"/>
</dbReference>
<dbReference type="PANTHER" id="PTHR34590">
    <property type="entry name" value="OS03G0124300 PROTEIN-RELATED"/>
    <property type="match status" value="1"/>
</dbReference>
<dbReference type="FunFam" id="2.60.120.430:FF:000003">
    <property type="entry name" value="FERONIA receptor-like kinase"/>
    <property type="match status" value="1"/>
</dbReference>
<keyword evidence="3" id="KW-0804">Transcription</keyword>
<accession>A0ABD1IKC1</accession>
<dbReference type="PROSITE" id="PS50011">
    <property type="entry name" value="PROTEIN_KINASE_DOM"/>
    <property type="match status" value="1"/>
</dbReference>
<evidence type="ECO:0000256" key="4">
    <source>
        <dbReference type="ARBA" id="ARBA00023242"/>
    </source>
</evidence>
<evidence type="ECO:0000313" key="9">
    <source>
        <dbReference type="Proteomes" id="UP001567538"/>
    </source>
</evidence>
<protein>
    <submittedName>
        <fullName evidence="8">Receptor-like protein kinase FERONIA</fullName>
    </submittedName>
</protein>
<dbReference type="Pfam" id="PF00069">
    <property type="entry name" value="Pkinase"/>
    <property type="match status" value="1"/>
</dbReference>
<feature type="domain" description="Protein kinase" evidence="6">
    <location>
        <begin position="311"/>
        <end position="627"/>
    </location>
</feature>
<dbReference type="InterPro" id="IPR036093">
    <property type="entry name" value="NAC_dom_sf"/>
</dbReference>
<sequence>MIIFFLMIFAGGLGAAADPHYISIDCGGDAHGGKHWLGEGSSTISTVKGDLITARISRSRFSYSLQLSPGQKFLRLHFHPSSYNGFESSNDFFTVEAGDLPLLANFSASITARALAVDVVVKQFCVTVEENETLNLVFSPEWGNSYAFINEIEIISLPSTTPYCDGRVCPNPIIHVDNSTALERVHYQHVKWGPVSSGDDIASMFGMWSKQPSVGEGVKIGTNKTWRVSVDAGFKYLVRLHLCEAGLHMDFVLLINGRVALTSADMLHQRRGNTNLLWYNNYMAMVDTGDISVTLHSRHEFLDRHGPLEGFEVFKTSSHQSASCLIQAEDSPSRTLLHSLLYNIYGNARSWSYTIIVHICCIVFIVYLELKMSQYEFTKEDNKPSSRAKQLSHRFSLAGILGICEYGGVGKGFVDYGREIVGIKPLEIDSNQRENKFQTVIEQQETILVDKLARKSNDFFPQSWKQRHQICIGVSRALEHLHTSPMIIHHDLKPANILLDDKFVAKLSDFGVAKFGSFSESQRQDSTKLILRFGYTVPGIITTSVLTKQNDINSFGALVLKVLRGRAAREPQSEEDKCSLTTLAERTKVEDVDYDKSQQENMNLIVPNEKIDFDNHVSGISLSDVWFHSIRSRDFHLRAERLKTIYKSLYCRKSSVELGLQQQMPQWQVPPVQGEGGFGSVYKRFMNSESDQGFREWQVKPGVLMDSSTGSQKCQMPPGFRFQPTDVELLSNYLQKKLAYTRLEIDLYNYDPWDLPKRSFFGEKEWFFFSTWDRKRAWGATSRHQKVTGMHNPVMPRGKTKRAMMHEYMLGAARDMAFLHAVEKPVIYRDFKASIILLDELYKAKLSAHATLCFKKLNPLKEWQVELGVLMDSSTGSQQWQMPPEIQLHPTDEDYVHFIGFFNYEQRDLPKWSFFGEQRWFFFSPWDRKRTQGATSGHQKATGMHNPVMPKGITEWAMMLESMLEDDTNCPHRQYNDWLKHKTDVEYPPSTLPLQKLTFKSHWS</sequence>
<dbReference type="InterPro" id="IPR003441">
    <property type="entry name" value="NAC-dom"/>
</dbReference>
<dbReference type="Gene3D" id="1.10.510.10">
    <property type="entry name" value="Transferase(Phosphotransferase) domain 1"/>
    <property type="match status" value="2"/>
</dbReference>
<feature type="domain" description="NAC" evidence="7">
    <location>
        <begin position="716"/>
        <end position="858"/>
    </location>
</feature>
<evidence type="ECO:0000313" key="8">
    <source>
        <dbReference type="EMBL" id="KAL1568184.1"/>
    </source>
</evidence>
<evidence type="ECO:0000259" key="6">
    <source>
        <dbReference type="PROSITE" id="PS50011"/>
    </source>
</evidence>
<comment type="caution">
    <text evidence="8">The sequence shown here is derived from an EMBL/GenBank/DDBJ whole genome shotgun (WGS) entry which is preliminary data.</text>
</comment>
<dbReference type="InterPro" id="IPR008271">
    <property type="entry name" value="Ser/Thr_kinase_AS"/>
</dbReference>
<evidence type="ECO:0000256" key="1">
    <source>
        <dbReference type="ARBA" id="ARBA00023015"/>
    </source>
</evidence>
<reference evidence="8 9" key="1">
    <citation type="submission" date="2024-06" db="EMBL/GenBank/DDBJ databases">
        <title>A chromosome level genome sequence of Diviner's sage (Salvia divinorum).</title>
        <authorList>
            <person name="Ford S.A."/>
            <person name="Ro D.-K."/>
            <person name="Ness R.W."/>
            <person name="Phillips M.A."/>
        </authorList>
    </citation>
    <scope>NUCLEOTIDE SEQUENCE [LARGE SCALE GENOMIC DNA]</scope>
    <source>
        <strain evidence="8">SAF-2024a</strain>
        <tissue evidence="8">Leaf</tissue>
    </source>
</reference>
<dbReference type="SUPFAM" id="SSF56112">
    <property type="entry name" value="Protein kinase-like (PK-like)"/>
    <property type="match status" value="1"/>
</dbReference>
<keyword evidence="1" id="KW-0805">Transcription regulation</keyword>
<keyword evidence="9" id="KW-1185">Reference proteome</keyword>
<dbReference type="PROSITE" id="PS00108">
    <property type="entry name" value="PROTEIN_KINASE_ST"/>
    <property type="match status" value="1"/>
</dbReference>
<dbReference type="InterPro" id="IPR045272">
    <property type="entry name" value="ANXUR1/2-like"/>
</dbReference>
<keyword evidence="5" id="KW-0732">Signal</keyword>
<dbReference type="SUPFAM" id="SSF101941">
    <property type="entry name" value="NAC domain"/>
    <property type="match status" value="2"/>
</dbReference>
<dbReference type="Gene3D" id="2.60.120.430">
    <property type="entry name" value="Galactose-binding lectin"/>
    <property type="match status" value="1"/>
</dbReference>
<dbReference type="InterPro" id="IPR011009">
    <property type="entry name" value="Kinase-like_dom_sf"/>
</dbReference>
<evidence type="ECO:0000259" key="7">
    <source>
        <dbReference type="PROSITE" id="PS51005"/>
    </source>
</evidence>
<dbReference type="PROSITE" id="PS51005">
    <property type="entry name" value="NAC"/>
    <property type="match status" value="1"/>
</dbReference>
<evidence type="ECO:0000256" key="5">
    <source>
        <dbReference type="SAM" id="SignalP"/>
    </source>
</evidence>
<name>A0ABD1IKC1_SALDI</name>
<dbReference type="Proteomes" id="UP001567538">
    <property type="component" value="Unassembled WGS sequence"/>
</dbReference>
<evidence type="ECO:0000256" key="3">
    <source>
        <dbReference type="ARBA" id="ARBA00023163"/>
    </source>
</evidence>
<dbReference type="PANTHER" id="PTHR34590:SF5">
    <property type="entry name" value="OS04G0586500 PROTEIN"/>
    <property type="match status" value="1"/>
</dbReference>
<evidence type="ECO:0000256" key="2">
    <source>
        <dbReference type="ARBA" id="ARBA00023125"/>
    </source>
</evidence>
<dbReference type="Pfam" id="PF02365">
    <property type="entry name" value="NAM"/>
    <property type="match status" value="1"/>
</dbReference>
<dbReference type="GO" id="GO:0003677">
    <property type="term" value="F:DNA binding"/>
    <property type="evidence" value="ECO:0007669"/>
    <property type="project" value="UniProtKB-KW"/>
</dbReference>
<organism evidence="8 9">
    <name type="scientific">Salvia divinorum</name>
    <name type="common">Maria pastora</name>
    <name type="synonym">Diviner's sage</name>
    <dbReference type="NCBI Taxonomy" id="28513"/>
    <lineage>
        <taxon>Eukaryota</taxon>
        <taxon>Viridiplantae</taxon>
        <taxon>Streptophyta</taxon>
        <taxon>Embryophyta</taxon>
        <taxon>Tracheophyta</taxon>
        <taxon>Spermatophyta</taxon>
        <taxon>Magnoliopsida</taxon>
        <taxon>eudicotyledons</taxon>
        <taxon>Gunneridae</taxon>
        <taxon>Pentapetalae</taxon>
        <taxon>asterids</taxon>
        <taxon>lamiids</taxon>
        <taxon>Lamiales</taxon>
        <taxon>Lamiaceae</taxon>
        <taxon>Nepetoideae</taxon>
        <taxon>Mentheae</taxon>
        <taxon>Salviinae</taxon>
        <taxon>Salvia</taxon>
        <taxon>Salvia subgen. Calosphace</taxon>
    </lineage>
</organism>
<gene>
    <name evidence="8" type="ORF">AAHA92_03583</name>
</gene>
<keyword evidence="4" id="KW-0539">Nucleus</keyword>
<feature type="chain" id="PRO_5044802125" evidence="5">
    <location>
        <begin position="18"/>
        <end position="1004"/>
    </location>
</feature>
<dbReference type="SMART" id="SM00220">
    <property type="entry name" value="S_TKc"/>
    <property type="match status" value="1"/>
</dbReference>
<dbReference type="EMBL" id="JBEAFC010000002">
    <property type="protein sequence ID" value="KAL1568184.1"/>
    <property type="molecule type" value="Genomic_DNA"/>
</dbReference>
<proteinExistence type="predicted"/>